<organism evidence="1 2">
    <name type="scientific">Camellia lanceoleosa</name>
    <dbReference type="NCBI Taxonomy" id="1840588"/>
    <lineage>
        <taxon>Eukaryota</taxon>
        <taxon>Viridiplantae</taxon>
        <taxon>Streptophyta</taxon>
        <taxon>Embryophyta</taxon>
        <taxon>Tracheophyta</taxon>
        <taxon>Spermatophyta</taxon>
        <taxon>Magnoliopsida</taxon>
        <taxon>eudicotyledons</taxon>
        <taxon>Gunneridae</taxon>
        <taxon>Pentapetalae</taxon>
        <taxon>asterids</taxon>
        <taxon>Ericales</taxon>
        <taxon>Theaceae</taxon>
        <taxon>Camellia</taxon>
    </lineage>
</organism>
<reference evidence="1 2" key="1">
    <citation type="journal article" date="2022" name="Plant J.">
        <title>Chromosome-level genome of Camellia lanceoleosa provides a valuable resource for understanding genome evolution and self-incompatibility.</title>
        <authorList>
            <person name="Gong W."/>
            <person name="Xiao S."/>
            <person name="Wang L."/>
            <person name="Liao Z."/>
            <person name="Chang Y."/>
            <person name="Mo W."/>
            <person name="Hu G."/>
            <person name="Li W."/>
            <person name="Zhao G."/>
            <person name="Zhu H."/>
            <person name="Hu X."/>
            <person name="Ji K."/>
            <person name="Xiang X."/>
            <person name="Song Q."/>
            <person name="Yuan D."/>
            <person name="Jin S."/>
            <person name="Zhang L."/>
        </authorList>
    </citation>
    <scope>NUCLEOTIDE SEQUENCE [LARGE SCALE GENOMIC DNA]</scope>
    <source>
        <strain evidence="1">SQ_2022a</strain>
    </source>
</reference>
<proteinExistence type="predicted"/>
<dbReference type="EMBL" id="CM045764">
    <property type="protein sequence ID" value="KAI8008258.1"/>
    <property type="molecule type" value="Genomic_DNA"/>
</dbReference>
<gene>
    <name evidence="1" type="ORF">LOK49_LG07G02723</name>
</gene>
<sequence>MGNVSGRKDEEAGCSSGTKHEEGEDEEEEYMMEYAHGGGGARVSYHAHGPFPESMVQSPPHSPRAYHSPLMFTPQVPVNPVQRPDEMMQIQGNVSNQNATQNYDLLSETLIPTMITWRYHGKEVAIEGSWDNWKTRDFLQKTDNDFAIIKVLPSGVYHLRFIVDGQWRHSPDLPQERDDLGNIFNVLDLQDFVPEVLNNNSESESPSSPFSSYNNLPFSLEDFNEKLPELPPLLQQSPLDQSSSSRDSTESLEKPLAAVLNHLYIQKGRTGESLVALNSTHRFRTKYVTVVLYKPLKKAKK</sequence>
<dbReference type="Proteomes" id="UP001060215">
    <property type="component" value="Chromosome 7"/>
</dbReference>
<accession>A0ACC0H5W3</accession>
<evidence type="ECO:0000313" key="1">
    <source>
        <dbReference type="EMBL" id="KAI8008258.1"/>
    </source>
</evidence>
<name>A0ACC0H5W3_9ERIC</name>
<evidence type="ECO:0000313" key="2">
    <source>
        <dbReference type="Proteomes" id="UP001060215"/>
    </source>
</evidence>
<keyword evidence="2" id="KW-1185">Reference proteome</keyword>
<protein>
    <submittedName>
        <fullName evidence="1">SNF1-related protein kinase regulatory subunit beta-2</fullName>
    </submittedName>
</protein>
<comment type="caution">
    <text evidence="1">The sequence shown here is derived from an EMBL/GenBank/DDBJ whole genome shotgun (WGS) entry which is preliminary data.</text>
</comment>